<evidence type="ECO:0000313" key="2">
    <source>
        <dbReference type="Proteomes" id="UP000321424"/>
    </source>
</evidence>
<name>A0A511M8D5_9NOCA</name>
<dbReference type="Proteomes" id="UP000321424">
    <property type="component" value="Unassembled WGS sequence"/>
</dbReference>
<dbReference type="OrthoDB" id="9915024at2"/>
<dbReference type="EMBL" id="BJXA01000006">
    <property type="protein sequence ID" value="GEM36914.1"/>
    <property type="molecule type" value="Genomic_DNA"/>
</dbReference>
<reference evidence="1 2" key="1">
    <citation type="submission" date="2019-07" db="EMBL/GenBank/DDBJ databases">
        <title>Whole genome shotgun sequence of Nocardia ninae NBRC 108245.</title>
        <authorList>
            <person name="Hosoyama A."/>
            <person name="Uohara A."/>
            <person name="Ohji S."/>
            <person name="Ichikawa N."/>
        </authorList>
    </citation>
    <scope>NUCLEOTIDE SEQUENCE [LARGE SCALE GENOMIC DNA]</scope>
    <source>
        <strain evidence="1 2">NBRC 108245</strain>
    </source>
</reference>
<dbReference type="RefSeq" id="WP_107658573.1">
    <property type="nucleotide sequence ID" value="NZ_BJXA01000006.1"/>
</dbReference>
<keyword evidence="2" id="KW-1185">Reference proteome</keyword>
<proteinExistence type="predicted"/>
<dbReference type="AlphaFoldDB" id="A0A511M8D5"/>
<organism evidence="1 2">
    <name type="scientific">Nocardia ninae NBRC 108245</name>
    <dbReference type="NCBI Taxonomy" id="1210091"/>
    <lineage>
        <taxon>Bacteria</taxon>
        <taxon>Bacillati</taxon>
        <taxon>Actinomycetota</taxon>
        <taxon>Actinomycetes</taxon>
        <taxon>Mycobacteriales</taxon>
        <taxon>Nocardiaceae</taxon>
        <taxon>Nocardia</taxon>
    </lineage>
</organism>
<comment type="caution">
    <text evidence="1">The sequence shown here is derived from an EMBL/GenBank/DDBJ whole genome shotgun (WGS) entry which is preliminary data.</text>
</comment>
<evidence type="ECO:0000313" key="1">
    <source>
        <dbReference type="EMBL" id="GEM36914.1"/>
    </source>
</evidence>
<gene>
    <name evidence="1" type="ORF">NN4_14330</name>
</gene>
<sequence>MDADLKWQLEAMENREAHMEFGLSTLADRARRMDEQLRSLTVAVGAIRFAVDGLAADSADVLHILRSVYGEGWFEERDSA</sequence>
<accession>A0A511M8D5</accession>
<protein>
    <submittedName>
        <fullName evidence="1">Uncharacterized protein</fullName>
    </submittedName>
</protein>